<keyword evidence="3" id="KW-1185">Reference proteome</keyword>
<feature type="region of interest" description="Disordered" evidence="1">
    <location>
        <begin position="23"/>
        <end position="65"/>
    </location>
</feature>
<dbReference type="Proteomes" id="UP000195569">
    <property type="component" value="Unassembled WGS sequence"/>
</dbReference>
<proteinExistence type="predicted"/>
<evidence type="ECO:0000256" key="1">
    <source>
        <dbReference type="SAM" id="MobiDB-lite"/>
    </source>
</evidence>
<dbReference type="AlphaFoldDB" id="A0A1N7SV00"/>
<name>A0A1N7SV00_9BURK</name>
<evidence type="ECO:0000313" key="3">
    <source>
        <dbReference type="Proteomes" id="UP000195569"/>
    </source>
</evidence>
<protein>
    <submittedName>
        <fullName evidence="2">Uncharacterized protein</fullName>
    </submittedName>
</protein>
<evidence type="ECO:0000313" key="2">
    <source>
        <dbReference type="EMBL" id="SIT51298.1"/>
    </source>
</evidence>
<gene>
    <name evidence="2" type="ORF">BN2476_1150012</name>
</gene>
<accession>A0A1N7SV00</accession>
<organism evidence="2 3">
    <name type="scientific">Paraburkholderia piptadeniae</name>
    <dbReference type="NCBI Taxonomy" id="1701573"/>
    <lineage>
        <taxon>Bacteria</taxon>
        <taxon>Pseudomonadati</taxon>
        <taxon>Pseudomonadota</taxon>
        <taxon>Betaproteobacteria</taxon>
        <taxon>Burkholderiales</taxon>
        <taxon>Burkholderiaceae</taxon>
        <taxon>Paraburkholderia</taxon>
    </lineage>
</organism>
<reference evidence="2" key="1">
    <citation type="submission" date="2016-12" db="EMBL/GenBank/DDBJ databases">
        <authorList>
            <person name="Moulin L."/>
        </authorList>
    </citation>
    <scope>NUCLEOTIDE SEQUENCE [LARGE SCALE GENOMIC DNA]</scope>
    <source>
        <strain evidence="2">STM 7183</strain>
    </source>
</reference>
<comment type="caution">
    <text evidence="2">The sequence shown here is derived from an EMBL/GenBank/DDBJ whole genome shotgun (WGS) entry which is preliminary data.</text>
</comment>
<dbReference type="EMBL" id="CYGY02000115">
    <property type="protein sequence ID" value="SIT51298.1"/>
    <property type="molecule type" value="Genomic_DNA"/>
</dbReference>
<sequence length="65" mass="7243">MWLKRDVVLLYTRKACARGLAAPHSNQLQSNAPDALTKAGDTDVDSIEERIQEPQYPCGHGGRHR</sequence>